<sequence>MHRCKLIVRSAFPIDTEPIISYEIKSGYAIENAFRFCVELKDLDREEDLTVELYHDVVGTEEVPVYNYVIREGPEYNPRRYSKTQRAGSEVITKQASLTVEKKLRVEVKVIMARSDIDYLEIDYEDLLITLPSSDVVQRKERRFESHALLSALNNPCAVCCKLLTNVQDVFCNGISSERLLRELLRAFTTLSSSKDVCDFIAQHKYVPDKCSLYDYVVKRVKQLMRSEGSHKLDWIQTFCKDFRHFYVEGFQEPEVFLSHLARYDLTDCLRMVPGIPRLINCKHTFYTTAYDSFVALLRKLFVMLDISGKKFTVEFFNTESSEFKILLFPPLCFKHSGEDYSLNCYIPRDVVLTEERFKTICQAFDYRPIKFNLVQYNCTTNHVPSLQSQCATSARRNYDYGDLTENLPSVIVDQFFM</sequence>
<dbReference type="Proteomes" id="UP000029777">
    <property type="component" value="Segment"/>
</dbReference>
<organismHost>
    <name type="scientific">Haliotidae</name>
    <name type="common">abalones</name>
    <dbReference type="NCBI Taxonomy" id="6451"/>
</organismHost>
<name>K4JX65_ABHV</name>
<reference evidence="1 2" key="1">
    <citation type="submission" date="2012-08" db="EMBL/GenBank/DDBJ databases">
        <title>Abalone herpesvirus genome reveals unexpected ancestry.</title>
        <authorList>
            <person name="Savin K.W."/>
            <person name="Fegan M."/>
            <person name="Powney R."/>
            <person name="Savage D."/>
            <person name="Wong F."/>
            <person name="Sawbridge T."/>
            <person name="Helsham J."/>
            <person name="Vardy M."/>
            <person name="Cogan N."/>
            <person name="Mohammad I."/>
            <person name="Cocks B.G."/>
            <person name="Warner S."/>
        </authorList>
    </citation>
    <scope>NUCLEOTIDE SEQUENCE [LARGE SCALE GENOMIC DNA]</scope>
    <source>
        <strain evidence="2">Isolate Abalone/Australia/Victoria/2009</strain>
    </source>
</reference>
<keyword evidence="2" id="KW-1185">Reference proteome</keyword>
<accession>K4JX65</accession>
<organism evidence="1 2">
    <name type="scientific">Abalone herpesvirus (isolate Abalone/Australia/Victoria/2009)</name>
    <name type="common">AbHV</name>
    <dbReference type="NCBI Taxonomy" id="1241371"/>
    <lineage>
        <taxon>Viruses</taxon>
        <taxon>Duplodnaviria</taxon>
        <taxon>Heunggongvirae</taxon>
        <taxon>Peploviricota</taxon>
        <taxon>Herviviricetes</taxon>
        <taxon>Herpesvirales</taxon>
        <taxon>Malacoherpesviridae</taxon>
        <taxon>Aurivirus</taxon>
        <taxon>Aurivirus haliotidmalaco1</taxon>
    </lineage>
</organism>
<evidence type="ECO:0000313" key="2">
    <source>
        <dbReference type="Proteomes" id="UP000029777"/>
    </source>
</evidence>
<protein>
    <submittedName>
        <fullName evidence="1">Uncharacterized protein</fullName>
    </submittedName>
</protein>
<evidence type="ECO:0000313" key="1">
    <source>
        <dbReference type="EMBL" id="AFU90075.1"/>
    </source>
</evidence>
<dbReference type="KEGG" id="vg:13853684"/>
<proteinExistence type="predicted"/>
<dbReference type="GeneID" id="13853684"/>
<dbReference type="RefSeq" id="YP_006908715.1">
    <property type="nucleotide sequence ID" value="NC_018874.1"/>
</dbReference>
<gene>
    <name evidence="1" type="ORF">AbHV_ORF63</name>
</gene>
<dbReference type="EMBL" id="JX453331">
    <property type="protein sequence ID" value="AFU90075.1"/>
    <property type="molecule type" value="Genomic_DNA"/>
</dbReference>